<dbReference type="EMBL" id="CP013213">
    <property type="protein sequence ID" value="AMC93850.1"/>
    <property type="molecule type" value="Genomic_DNA"/>
</dbReference>
<dbReference type="PANTHER" id="PTHR30185:SF18">
    <property type="entry name" value="TRANSCRIPTIONAL REGULATOR MTLR"/>
    <property type="match status" value="1"/>
</dbReference>
<dbReference type="GO" id="GO:0008982">
    <property type="term" value="F:protein-N(PI)-phosphohistidine-sugar phosphotransferase activity"/>
    <property type="evidence" value="ECO:0007669"/>
    <property type="project" value="InterPro"/>
</dbReference>
<dbReference type="InterPro" id="IPR050661">
    <property type="entry name" value="BglG_antiterminators"/>
</dbReference>
<keyword evidence="3" id="KW-0805">Transcription regulation</keyword>
<dbReference type="OrthoDB" id="3175596at2"/>
<dbReference type="CDD" id="cd05568">
    <property type="entry name" value="PTS_IIB_bgl_like"/>
    <property type="match status" value="1"/>
</dbReference>
<dbReference type="PANTHER" id="PTHR30185">
    <property type="entry name" value="CRYPTIC BETA-GLUCOSIDE BGL OPERON ANTITERMINATOR"/>
    <property type="match status" value="1"/>
</dbReference>
<dbReference type="Gene3D" id="3.40.50.2300">
    <property type="match status" value="1"/>
</dbReference>
<evidence type="ECO:0000256" key="5">
    <source>
        <dbReference type="ARBA" id="ARBA00023163"/>
    </source>
</evidence>
<dbReference type="InterPro" id="IPR011608">
    <property type="entry name" value="PRD"/>
</dbReference>
<keyword evidence="5" id="KW-0804">Transcription</keyword>
<dbReference type="InterPro" id="IPR036634">
    <property type="entry name" value="PRD_sf"/>
</dbReference>
<dbReference type="InterPro" id="IPR013011">
    <property type="entry name" value="PTS_EIIB_2"/>
</dbReference>
<feature type="domain" description="PTS EIIB type-2" evidence="6">
    <location>
        <begin position="405"/>
        <end position="495"/>
    </location>
</feature>
<sequence length="628" mass="72710">MRTIKKRHMNIIKKLYYSVTPISTEMLCSSLNVSLRTIRYDMAQVKEILAEIDVELIVKSGVGYTVLNRDKSKLSSIFAFDLSEEEIDERTFRKNTIILTLLVQRRPLSLTQLAHSVYISESSTSKCVHEINEDIKASGCVIEASNMGYMIVGLEHQLRILMTEKIMETISTHYNLLDYYDVLPKQIKQQVSPERFKVIILILDRVNHQFHVWLSQHSFMKLISAIITLEIRINLGFRDNGSQTFDHVAFKSERHYCEFLFEHLFTTCHEESEVWGFISFLVDEGIVVISEEGNTSHVSHILVDEIIEYLIHHNYPIDPLPLADDLRKHINGSIKRQRVVLAKDFNPLLNQVKQQHAEQFELAKRINENVIQKSPYAYAVSEDELSFIAIYLYKNWLKKPELNHPKVYVACASSRGVSKLLETRIKHVFPQIEVLGTLTINQMLNKKRYQDADFIISTIPVKDISIPVIHVTQLLNIKDIEQIQRLLNYGIVSRVMPNTSKQSLGEFLEKQFQASNANTYISVEKLSSVILNILDVLMSLDEKYGVNDQKILGILIHCILAIPRWIESKEVHDAFVMKALDDIETNHNVVYIQFEQVFDLIEQELGVLLNIQERMSFFDYIIERKDGQ</sequence>
<dbReference type="PROSITE" id="PS51372">
    <property type="entry name" value="PRD_2"/>
    <property type="match status" value="1"/>
</dbReference>
<keyword evidence="2" id="KW-0677">Repeat</keyword>
<dbReference type="InterPro" id="IPR036095">
    <property type="entry name" value="PTS_EIIB-like_sf"/>
</dbReference>
<feature type="domain" description="PRD" evidence="7">
    <location>
        <begin position="294"/>
        <end position="402"/>
    </location>
</feature>
<keyword evidence="1" id="KW-0808">Transferase</keyword>
<reference evidence="8 9" key="1">
    <citation type="submission" date="2015-10" db="EMBL/GenBank/DDBJ databases">
        <title>Erysipelothrix larvae sp. LV19 isolated from the larval gut of the rhinoceros beetle, Trypoxylus dichotomus.</title>
        <authorList>
            <person name="Lim S."/>
            <person name="Kim B.-C."/>
        </authorList>
    </citation>
    <scope>NUCLEOTIDE SEQUENCE [LARGE SCALE GENOMIC DNA]</scope>
    <source>
        <strain evidence="8 9">LV19</strain>
    </source>
</reference>
<dbReference type="Gene3D" id="1.10.1790.10">
    <property type="entry name" value="PRD domain"/>
    <property type="match status" value="1"/>
</dbReference>
<dbReference type="KEGG" id="erl:AOC36_07585"/>
<dbReference type="InterPro" id="IPR007737">
    <property type="entry name" value="Mga_HTH"/>
</dbReference>
<dbReference type="Gene3D" id="1.10.10.10">
    <property type="entry name" value="Winged helix-like DNA-binding domain superfamily/Winged helix DNA-binding domain"/>
    <property type="match status" value="2"/>
</dbReference>
<protein>
    <submittedName>
        <fullName evidence="8">Uncharacterized protein</fullName>
    </submittedName>
</protein>
<name>A0A0X8H0I4_9FIRM</name>
<evidence type="ECO:0000259" key="7">
    <source>
        <dbReference type="PROSITE" id="PS51372"/>
    </source>
</evidence>
<evidence type="ECO:0000256" key="1">
    <source>
        <dbReference type="ARBA" id="ARBA00022679"/>
    </source>
</evidence>
<keyword evidence="9" id="KW-1185">Reference proteome</keyword>
<evidence type="ECO:0000256" key="4">
    <source>
        <dbReference type="ARBA" id="ARBA00023159"/>
    </source>
</evidence>
<dbReference type="SUPFAM" id="SSF63520">
    <property type="entry name" value="PTS-regulatory domain, PRD"/>
    <property type="match status" value="2"/>
</dbReference>
<gene>
    <name evidence="8" type="ORF">AOC36_07585</name>
</gene>
<evidence type="ECO:0000256" key="3">
    <source>
        <dbReference type="ARBA" id="ARBA00023015"/>
    </source>
</evidence>
<dbReference type="GO" id="GO:0006355">
    <property type="term" value="P:regulation of DNA-templated transcription"/>
    <property type="evidence" value="ECO:0007669"/>
    <property type="project" value="InterPro"/>
</dbReference>
<accession>A0A0X8H0I4</accession>
<evidence type="ECO:0000313" key="8">
    <source>
        <dbReference type="EMBL" id="AMC93850.1"/>
    </source>
</evidence>
<evidence type="ECO:0000256" key="2">
    <source>
        <dbReference type="ARBA" id="ARBA00022737"/>
    </source>
</evidence>
<dbReference type="SUPFAM" id="SSF52794">
    <property type="entry name" value="PTS system IIB component-like"/>
    <property type="match status" value="1"/>
</dbReference>
<organism evidence="8 9">
    <name type="scientific">Erysipelothrix larvae</name>
    <dbReference type="NCBI Taxonomy" id="1514105"/>
    <lineage>
        <taxon>Bacteria</taxon>
        <taxon>Bacillati</taxon>
        <taxon>Bacillota</taxon>
        <taxon>Erysipelotrichia</taxon>
        <taxon>Erysipelotrichales</taxon>
        <taxon>Erysipelotrichaceae</taxon>
        <taxon>Erysipelothrix</taxon>
    </lineage>
</organism>
<dbReference type="STRING" id="1514105.AOC36_07585"/>
<dbReference type="AlphaFoldDB" id="A0A0X8H0I4"/>
<evidence type="ECO:0000313" key="9">
    <source>
        <dbReference type="Proteomes" id="UP000063781"/>
    </source>
</evidence>
<dbReference type="InterPro" id="IPR036388">
    <property type="entry name" value="WH-like_DNA-bd_sf"/>
</dbReference>
<proteinExistence type="predicted"/>
<dbReference type="Proteomes" id="UP000063781">
    <property type="component" value="Chromosome"/>
</dbReference>
<dbReference type="GO" id="GO:0009401">
    <property type="term" value="P:phosphoenolpyruvate-dependent sugar phosphotransferase system"/>
    <property type="evidence" value="ECO:0007669"/>
    <property type="project" value="InterPro"/>
</dbReference>
<evidence type="ECO:0000259" key="6">
    <source>
        <dbReference type="PROSITE" id="PS51099"/>
    </source>
</evidence>
<dbReference type="Pfam" id="PF05043">
    <property type="entry name" value="Mga"/>
    <property type="match status" value="1"/>
</dbReference>
<keyword evidence="4" id="KW-0010">Activator</keyword>
<dbReference type="PROSITE" id="PS51099">
    <property type="entry name" value="PTS_EIIB_TYPE_2"/>
    <property type="match status" value="1"/>
</dbReference>
<dbReference type="Pfam" id="PF00874">
    <property type="entry name" value="PRD"/>
    <property type="match status" value="1"/>
</dbReference>